<comment type="caution">
    <text evidence="3">The sequence shown here is derived from an EMBL/GenBank/DDBJ whole genome shotgun (WGS) entry which is preliminary data.</text>
</comment>
<evidence type="ECO:0000256" key="1">
    <source>
        <dbReference type="SAM" id="MobiDB-lite"/>
    </source>
</evidence>
<dbReference type="Pfam" id="PF16558">
    <property type="entry name" value="AZUL"/>
    <property type="match status" value="1"/>
</dbReference>
<accession>A0AA38S7U1</accession>
<feature type="domain" description="Ubiquitin-protein ligase E3A N-terminal zinc-binding" evidence="2">
    <location>
        <begin position="70"/>
        <end position="134"/>
    </location>
</feature>
<name>A0AA38S7U1_9PEZI</name>
<proteinExistence type="predicted"/>
<reference evidence="3" key="1">
    <citation type="submission" date="2022-07" db="EMBL/GenBank/DDBJ databases">
        <title>Fungi with potential for degradation of polypropylene.</title>
        <authorList>
            <person name="Gostincar C."/>
        </authorList>
    </citation>
    <scope>NUCLEOTIDE SEQUENCE</scope>
    <source>
        <strain evidence="3">EXF-13287</strain>
    </source>
</reference>
<keyword evidence="4" id="KW-1185">Reference proteome</keyword>
<feature type="region of interest" description="Disordered" evidence="1">
    <location>
        <begin position="152"/>
        <end position="198"/>
    </location>
</feature>
<sequence>MTRDTARPVVGGGGVGHGNTEIDLLAGLWEEAPFARLPMDAPGELRELVEDIDNPKKVYAIHRASRRHNFQLLVQKYIVQLREGCGADCCTTPTCFTCRKRIVGKSPIRRYNTTSARTLAVYLASQDNPENGLCPTLKPPKGPPAALRSLHIRAPSKRQVRDERSPHAYKGQNGPGRNTQNEGKAGVGLPVSPSGTTAEGSMLVESEYTSAAEKISVGGRYVQKDYRSFAANMFETCAFKMLEWLTPNGVREMASNAACEEKRAERY</sequence>
<dbReference type="InterPro" id="IPR032353">
    <property type="entry name" value="AZUL"/>
</dbReference>
<keyword evidence="3" id="KW-0436">Ligase</keyword>
<gene>
    <name evidence="3" type="ORF">NKR19_g5078</name>
</gene>
<dbReference type="Proteomes" id="UP001174691">
    <property type="component" value="Unassembled WGS sequence"/>
</dbReference>
<evidence type="ECO:0000313" key="3">
    <source>
        <dbReference type="EMBL" id="KAJ9150995.1"/>
    </source>
</evidence>
<evidence type="ECO:0000313" key="4">
    <source>
        <dbReference type="Proteomes" id="UP001174691"/>
    </source>
</evidence>
<organism evidence="3 4">
    <name type="scientific">Coniochaeta hoffmannii</name>
    <dbReference type="NCBI Taxonomy" id="91930"/>
    <lineage>
        <taxon>Eukaryota</taxon>
        <taxon>Fungi</taxon>
        <taxon>Dikarya</taxon>
        <taxon>Ascomycota</taxon>
        <taxon>Pezizomycotina</taxon>
        <taxon>Sordariomycetes</taxon>
        <taxon>Sordariomycetidae</taxon>
        <taxon>Coniochaetales</taxon>
        <taxon>Coniochaetaceae</taxon>
        <taxon>Coniochaeta</taxon>
    </lineage>
</organism>
<evidence type="ECO:0000259" key="2">
    <source>
        <dbReference type="Pfam" id="PF16558"/>
    </source>
</evidence>
<protein>
    <submittedName>
        <fullName evidence="3">Ubiquitin-protein ligase E3A</fullName>
    </submittedName>
</protein>
<dbReference type="InterPro" id="IPR042556">
    <property type="entry name" value="AZUL_sf"/>
</dbReference>
<dbReference type="GO" id="GO:0016874">
    <property type="term" value="F:ligase activity"/>
    <property type="evidence" value="ECO:0007669"/>
    <property type="project" value="UniProtKB-KW"/>
</dbReference>
<dbReference type="Gene3D" id="6.10.130.10">
    <property type="entry name" value="Ubiquitin-protein ligase E3A, N-terminal zinc-binding domain (AZUL)"/>
    <property type="match status" value="1"/>
</dbReference>
<dbReference type="AlphaFoldDB" id="A0AA38S7U1"/>
<dbReference type="EMBL" id="JANBVN010000067">
    <property type="protein sequence ID" value="KAJ9150995.1"/>
    <property type="molecule type" value="Genomic_DNA"/>
</dbReference>